<accession>A0A1Y1VEP2</accession>
<protein>
    <submittedName>
        <fullName evidence="2">Uncharacterized protein</fullName>
    </submittedName>
</protein>
<sequence length="423" mass="51328">MLFYFKKNKNPNASPRIQLTSLNKELHSLRNNSIDFAEKWRNSYIKFTSKLQLSGTSASFWAENENDPQLYECLNEISIYLTDFETQSKSWLSYQKQWIILLKELSEKEMNYINKEKEYFKILNKLHEITKQIRNYDQEEENKLKNNKIVLKKNNNDGRNSHHEKFSRDIKEEIQEEINKRREGEGEKEKEEEEKSIIIRQVKPVKIDNTKTPSKEDLNPDRNKLNKNKFKKSKQNKNINENNKTKNDEVFNKSIRQKNSYHHLIHLQHKLKKEFLRYFNENQKQLDTIYLIKELKIPTILYKLIQEYSKLWNKFLYTYGKLNGTFQKLQSLSSDKITPNKNTVQKLNLNFDEYDKVMLILEKENDYVKQYHPTKAQHDHLKSWIRNQGKWIRVLEEVFQHQKNHIQFVSKWLHESYKLYILK</sequence>
<dbReference type="EMBL" id="MCFH01000011">
    <property type="protein sequence ID" value="ORX54258.1"/>
    <property type="molecule type" value="Genomic_DNA"/>
</dbReference>
<comment type="caution">
    <text evidence="2">The sequence shown here is derived from an EMBL/GenBank/DDBJ whole genome shotgun (WGS) entry which is preliminary data.</text>
</comment>
<dbReference type="OrthoDB" id="10491506at2759"/>
<name>A0A1Y1VEP2_9FUNG</name>
<reference evidence="2 3" key="1">
    <citation type="submission" date="2016-08" db="EMBL/GenBank/DDBJ databases">
        <title>Genomes of anaerobic fungi encode conserved fungal cellulosomes for biomass hydrolysis.</title>
        <authorList>
            <consortium name="DOE Joint Genome Institute"/>
            <person name="Haitjema C.H."/>
            <person name="Gilmore S.P."/>
            <person name="Henske J.K."/>
            <person name="Solomon K.V."/>
            <person name="De Groot R."/>
            <person name="Kuo A."/>
            <person name="Mondo S.J."/>
            <person name="Salamov A.A."/>
            <person name="Labutti K."/>
            <person name="Zhao Z."/>
            <person name="Chiniquy J."/>
            <person name="Barry K."/>
            <person name="Brewer H.M."/>
            <person name="Purvine S.O."/>
            <person name="Wright A.T."/>
            <person name="Boxma B."/>
            <person name="Van Alen T."/>
            <person name="Hackstein J.H."/>
            <person name="Baker S.E."/>
            <person name="Grigoriev I.V."/>
            <person name="O'Malley M.A."/>
        </authorList>
    </citation>
    <scope>NUCLEOTIDE SEQUENCE [LARGE SCALE GENOMIC DNA]</scope>
    <source>
        <strain evidence="3">finn</strain>
    </source>
</reference>
<evidence type="ECO:0000313" key="2">
    <source>
        <dbReference type="EMBL" id="ORX54258.1"/>
    </source>
</evidence>
<feature type="compositionally biased region" description="Basic and acidic residues" evidence="1">
    <location>
        <begin position="205"/>
        <end position="224"/>
    </location>
</feature>
<evidence type="ECO:0000313" key="3">
    <source>
        <dbReference type="Proteomes" id="UP000193719"/>
    </source>
</evidence>
<feature type="region of interest" description="Disordered" evidence="1">
    <location>
        <begin position="204"/>
        <end position="250"/>
    </location>
</feature>
<feature type="compositionally biased region" description="Basic and acidic residues" evidence="1">
    <location>
        <begin position="154"/>
        <end position="170"/>
    </location>
</feature>
<reference evidence="2 3" key="2">
    <citation type="submission" date="2016-08" db="EMBL/GenBank/DDBJ databases">
        <title>Pervasive Adenine N6-methylation of Active Genes in Fungi.</title>
        <authorList>
            <consortium name="DOE Joint Genome Institute"/>
            <person name="Mondo S.J."/>
            <person name="Dannebaum R.O."/>
            <person name="Kuo R.C."/>
            <person name="Labutti K."/>
            <person name="Haridas S."/>
            <person name="Kuo A."/>
            <person name="Salamov A."/>
            <person name="Ahrendt S.R."/>
            <person name="Lipzen A."/>
            <person name="Sullivan W."/>
            <person name="Andreopoulos W.B."/>
            <person name="Clum A."/>
            <person name="Lindquist E."/>
            <person name="Daum C."/>
            <person name="Ramamoorthy G.K."/>
            <person name="Gryganskyi A."/>
            <person name="Culley D."/>
            <person name="Magnuson J.K."/>
            <person name="James T.Y."/>
            <person name="O'Malley M.A."/>
            <person name="Stajich J.E."/>
            <person name="Spatafora J.W."/>
            <person name="Visel A."/>
            <person name="Grigoriev I.V."/>
        </authorList>
    </citation>
    <scope>NUCLEOTIDE SEQUENCE [LARGE SCALE GENOMIC DNA]</scope>
    <source>
        <strain evidence="3">finn</strain>
    </source>
</reference>
<evidence type="ECO:0000256" key="1">
    <source>
        <dbReference type="SAM" id="MobiDB-lite"/>
    </source>
</evidence>
<dbReference type="Proteomes" id="UP000193719">
    <property type="component" value="Unassembled WGS sequence"/>
</dbReference>
<dbReference type="AlphaFoldDB" id="A0A1Y1VEP2"/>
<proteinExistence type="predicted"/>
<gene>
    <name evidence="2" type="ORF">BCR36DRAFT_368640</name>
</gene>
<organism evidence="2 3">
    <name type="scientific">Piromyces finnis</name>
    <dbReference type="NCBI Taxonomy" id="1754191"/>
    <lineage>
        <taxon>Eukaryota</taxon>
        <taxon>Fungi</taxon>
        <taxon>Fungi incertae sedis</taxon>
        <taxon>Chytridiomycota</taxon>
        <taxon>Chytridiomycota incertae sedis</taxon>
        <taxon>Neocallimastigomycetes</taxon>
        <taxon>Neocallimastigales</taxon>
        <taxon>Neocallimastigaceae</taxon>
        <taxon>Piromyces</taxon>
    </lineage>
</organism>
<feature type="region of interest" description="Disordered" evidence="1">
    <location>
        <begin position="147"/>
        <end position="170"/>
    </location>
</feature>
<feature type="compositionally biased region" description="Basic residues" evidence="1">
    <location>
        <begin position="225"/>
        <end position="235"/>
    </location>
</feature>
<keyword evidence="3" id="KW-1185">Reference proteome</keyword>
<dbReference type="STRING" id="1754191.A0A1Y1VEP2"/>